<reference evidence="3 4" key="1">
    <citation type="submission" date="2021-03" db="EMBL/GenBank/DDBJ databases">
        <authorList>
            <person name="Shang D.-D."/>
            <person name="Du Z.-J."/>
            <person name="Chen G.-J."/>
        </authorList>
    </citation>
    <scope>NUCLEOTIDE SEQUENCE [LARGE SCALE GENOMIC DNA]</scope>
    <source>
        <strain evidence="3 4">F1192</strain>
    </source>
</reference>
<accession>A0ABS3NL02</accession>
<dbReference type="EMBL" id="JAGBKM010000002">
    <property type="protein sequence ID" value="MBO1529906.1"/>
    <property type="molecule type" value="Genomic_DNA"/>
</dbReference>
<feature type="region of interest" description="Disordered" evidence="1">
    <location>
        <begin position="122"/>
        <end position="233"/>
    </location>
</feature>
<feature type="compositionally biased region" description="Low complexity" evidence="1">
    <location>
        <begin position="154"/>
        <end position="233"/>
    </location>
</feature>
<dbReference type="Pfam" id="PF09361">
    <property type="entry name" value="Phasin_2"/>
    <property type="match status" value="1"/>
</dbReference>
<protein>
    <submittedName>
        <fullName evidence="3">Phasin family protein</fullName>
    </submittedName>
</protein>
<evidence type="ECO:0000313" key="3">
    <source>
        <dbReference type="EMBL" id="MBO1529906.1"/>
    </source>
</evidence>
<feature type="domain" description="Phasin" evidence="2">
    <location>
        <begin position="12"/>
        <end position="111"/>
    </location>
</feature>
<sequence>MSQSNPQDFINQFNENTQKMFEPWTKLNQAFLRNAETMTEFSLNTIKSYSEMGLENMRQVAGIDSPESAKDFNSKQAEMLNVISQQMLADAKRMTELGNNMQEEVMKVLSEVHGETNEQVQANMQKAADQAKKKAQEYTDNMNKMAEKATEQVSKAAEQATKAAEQATAAATKAAEQATAAATKASQQASKSASAAKSATTAKPATAAKSASTTASSNAKTASTSSNTKSASK</sequence>
<dbReference type="InterPro" id="IPR018968">
    <property type="entry name" value="Phasin"/>
</dbReference>
<dbReference type="InterPro" id="IPR014176">
    <property type="entry name" value="Phasin_subfam-3"/>
</dbReference>
<keyword evidence="4" id="KW-1185">Reference proteome</keyword>
<organism evidence="3 4">
    <name type="scientific">Psychrobacter coccoides</name>
    <dbReference type="NCBI Taxonomy" id="2818440"/>
    <lineage>
        <taxon>Bacteria</taxon>
        <taxon>Pseudomonadati</taxon>
        <taxon>Pseudomonadota</taxon>
        <taxon>Gammaproteobacteria</taxon>
        <taxon>Moraxellales</taxon>
        <taxon>Moraxellaceae</taxon>
        <taxon>Psychrobacter</taxon>
    </lineage>
</organism>
<name>A0ABS3NL02_9GAMM</name>
<proteinExistence type="predicted"/>
<gene>
    <name evidence="3" type="ORF">J3492_01605</name>
</gene>
<comment type="caution">
    <text evidence="3">The sequence shown here is derived from an EMBL/GenBank/DDBJ whole genome shotgun (WGS) entry which is preliminary data.</text>
</comment>
<evidence type="ECO:0000256" key="1">
    <source>
        <dbReference type="SAM" id="MobiDB-lite"/>
    </source>
</evidence>
<dbReference type="RefSeq" id="WP_207989077.1">
    <property type="nucleotide sequence ID" value="NZ_JAGBKM010000002.1"/>
</dbReference>
<evidence type="ECO:0000313" key="4">
    <source>
        <dbReference type="Proteomes" id="UP000664554"/>
    </source>
</evidence>
<dbReference type="Proteomes" id="UP000664554">
    <property type="component" value="Unassembled WGS sequence"/>
</dbReference>
<evidence type="ECO:0000259" key="2">
    <source>
        <dbReference type="Pfam" id="PF09361"/>
    </source>
</evidence>
<dbReference type="NCBIfam" id="TIGR02809">
    <property type="entry name" value="phasin_3"/>
    <property type="match status" value="1"/>
</dbReference>